<dbReference type="SUPFAM" id="SSF50494">
    <property type="entry name" value="Trypsin-like serine proteases"/>
    <property type="match status" value="1"/>
</dbReference>
<evidence type="ECO:0000256" key="1">
    <source>
        <dbReference type="SAM" id="Coils"/>
    </source>
</evidence>
<dbReference type="InterPro" id="IPR019734">
    <property type="entry name" value="TPR_rpt"/>
</dbReference>
<dbReference type="InterPro" id="IPR009003">
    <property type="entry name" value="Peptidase_S1_PA"/>
</dbReference>
<dbReference type="STRING" id="457427.SSOG_06798"/>
<dbReference type="AlphaFoldDB" id="D9WC36"/>
<dbReference type="Pfam" id="PF13374">
    <property type="entry name" value="TPR_10"/>
    <property type="match status" value="6"/>
</dbReference>
<dbReference type="HOGENOM" id="CLU_006181_0_0_11"/>
<keyword evidence="4" id="KW-1185">Reference proteome</keyword>
<dbReference type="OrthoDB" id="3218567at2"/>
<name>D9WC36_9ACTN</name>
<dbReference type="SMART" id="SM00028">
    <property type="entry name" value="TPR"/>
    <property type="match status" value="6"/>
</dbReference>
<evidence type="ECO:0000313" key="4">
    <source>
        <dbReference type="Proteomes" id="UP000003963"/>
    </source>
</evidence>
<evidence type="ECO:0000313" key="3">
    <source>
        <dbReference type="EMBL" id="EFL27084.1"/>
    </source>
</evidence>
<reference evidence="3 4" key="1">
    <citation type="submission" date="2009-02" db="EMBL/GenBank/DDBJ databases">
        <title>Annotation of Streptomyces hygroscopicus strain ATCC 53653.</title>
        <authorList>
            <consortium name="The Broad Institute Genome Sequencing Platform"/>
            <consortium name="Broad Institute Microbial Sequencing Center"/>
            <person name="Fischbach M."/>
            <person name="Godfrey P."/>
            <person name="Ward D."/>
            <person name="Young S."/>
            <person name="Zeng Q."/>
            <person name="Koehrsen M."/>
            <person name="Alvarado L."/>
            <person name="Berlin A.M."/>
            <person name="Bochicchio J."/>
            <person name="Borenstein D."/>
            <person name="Chapman S.B."/>
            <person name="Chen Z."/>
            <person name="Engels R."/>
            <person name="Freedman E."/>
            <person name="Gellesch M."/>
            <person name="Goldberg J."/>
            <person name="Griggs A."/>
            <person name="Gujja S."/>
            <person name="Heilman E.R."/>
            <person name="Heiman D.I."/>
            <person name="Hepburn T.A."/>
            <person name="Howarth C."/>
            <person name="Jen D."/>
            <person name="Larson L."/>
            <person name="Lewis B."/>
            <person name="Mehta T."/>
            <person name="Park D."/>
            <person name="Pearson M."/>
            <person name="Richards J."/>
            <person name="Roberts A."/>
            <person name="Saif S."/>
            <person name="Shea T.D."/>
            <person name="Shenoy N."/>
            <person name="Sisk P."/>
            <person name="Stolte C."/>
            <person name="Sykes S.N."/>
            <person name="Thomson T."/>
            <person name="Walk T."/>
            <person name="White J."/>
            <person name="Yandava C."/>
            <person name="Straight P."/>
            <person name="Clardy J."/>
            <person name="Hung D."/>
            <person name="Kolter R."/>
            <person name="Mekalanos J."/>
            <person name="Walker S."/>
            <person name="Walsh C.T."/>
            <person name="Wieland-Brown L.C."/>
            <person name="Haas B."/>
            <person name="Nusbaum C."/>
            <person name="Birren B."/>
        </authorList>
    </citation>
    <scope>NUCLEOTIDE SEQUENCE [LARGE SCALE GENOMIC DNA]</scope>
    <source>
        <strain evidence="3 4">ATCC 53653</strain>
    </source>
</reference>
<dbReference type="InterPro" id="IPR011990">
    <property type="entry name" value="TPR-like_helical_dom_sf"/>
</dbReference>
<sequence>MESGRPGSGYVIAGRLVLTSAHVVPEPGHTVRLFRPGEGGTWDGRVVWRGTPGGRDDAALVRVDDPSWAGPRQPIRWGRTVTHRPGTACETWGVADLVQRPGRATDAVQPSGTLNPGDRFAGNRYVMSLAQHPPEPVGEGASPWGGMSGAALFCGDLLAGVIAADPAGRAHAHLEAVPAYVLLHDPGFRAALTDHAPEVGTALEPVEWQHLTEPAAATRLMNSPAALLQARRQIVPFRGRTTLLADLDTWAGEDGFAARLLHGPGGQGKTRLAQHLADTLTAGGWTALWLRADASADKLAELSAAAVPLLVVVDYAETRAAQLLALLEAAAQHSGESAFKMLLLARTAGDWWNDLHAASTAAEDLLDGTGTILLPALEPEPDASRTAAYHQAVDSYAAHLPHVRSWQHHDWPALAARLTVGTPEGLDRPGLDTALTLHMTALADLLDATTDTAPAGTTVEDRLLVHERRYWTTTAAAHHLNPGLAFATLTDALAAAHLLGADTDDQADALLRHVPALADQTTDRIHAVRRWIAALYPAPTPGLPWGMLQPDRLAEYFTGRHLLQNPALAHHLAPTATEAQATRLLTLYTRAAAHPALCHQLAPHLTTLCTDHALTLTGPAIDVATQTEHPGPLADALHHITDNPATSPNHLQALADRLPHTSYNLAPYAAHLTQRLTEYHRTRADHDPAHLPDLAASLNNFSNRLAALGRREEALVAIGEAVEIRRELARAQPDDFRPRLALSLNNLAIRLGELGRQEEALEAIGEAVEIRRELVQGRPDPFRPHFASSLNNLAIWLAALGRREEALEAIGEALEIRRELARDRPDAFRPDLAGHLNNLSNRLGEVGRREEALEAIREAVEVYRELVRDRPDAFRPDLAGSLNNLSSRLADLGRREEALEAIGEAVEIRRELARTRPEAFRPDLAMSLSNLSISLAGLGRREEALAAIREAVAIRRELVQARPEVHQSELEKSLGVLEWLEESIG</sequence>
<feature type="coiled-coil region" evidence="1">
    <location>
        <begin position="849"/>
        <end position="902"/>
    </location>
</feature>
<dbReference type="PANTHER" id="PTHR19959:SF119">
    <property type="entry name" value="FUNGAL LIPASE-LIKE DOMAIN-CONTAINING PROTEIN"/>
    <property type="match status" value="1"/>
</dbReference>
<dbReference type="PANTHER" id="PTHR19959">
    <property type="entry name" value="KINESIN LIGHT CHAIN"/>
    <property type="match status" value="1"/>
</dbReference>
<feature type="domain" description="Novel STAND NTPase 5" evidence="2">
    <location>
        <begin position="242"/>
        <end position="353"/>
    </location>
</feature>
<dbReference type="InterPro" id="IPR057574">
    <property type="entry name" value="nSTAND_NTPase5_dom"/>
</dbReference>
<gene>
    <name evidence="3" type="ORF">SSOG_06798</name>
</gene>
<dbReference type="Gene3D" id="1.25.40.10">
    <property type="entry name" value="Tetratricopeptide repeat domain"/>
    <property type="match status" value="2"/>
</dbReference>
<protein>
    <submittedName>
        <fullName evidence="3">TPR domain protein</fullName>
    </submittedName>
</protein>
<accession>D9WC36</accession>
<evidence type="ECO:0000259" key="2">
    <source>
        <dbReference type="Pfam" id="PF25199"/>
    </source>
</evidence>
<dbReference type="SUPFAM" id="SSF48452">
    <property type="entry name" value="TPR-like"/>
    <property type="match status" value="1"/>
</dbReference>
<dbReference type="Pfam" id="PF25199">
    <property type="entry name" value="nSTAND_NTPase5"/>
    <property type="match status" value="1"/>
</dbReference>
<dbReference type="Proteomes" id="UP000003963">
    <property type="component" value="Unassembled WGS sequence"/>
</dbReference>
<keyword evidence="1" id="KW-0175">Coiled coil</keyword>
<dbReference type="EMBL" id="GG657754">
    <property type="protein sequence ID" value="EFL27084.1"/>
    <property type="molecule type" value="Genomic_DNA"/>
</dbReference>
<proteinExistence type="predicted"/>
<organism evidence="3 4">
    <name type="scientific">Streptomyces himastatinicus ATCC 53653</name>
    <dbReference type="NCBI Taxonomy" id="457427"/>
    <lineage>
        <taxon>Bacteria</taxon>
        <taxon>Bacillati</taxon>
        <taxon>Actinomycetota</taxon>
        <taxon>Actinomycetes</taxon>
        <taxon>Kitasatosporales</taxon>
        <taxon>Streptomycetaceae</taxon>
        <taxon>Streptomyces</taxon>
        <taxon>Streptomyces violaceusniger group</taxon>
    </lineage>
</organism>